<keyword evidence="5 8" id="KW-0646">Protease inhibitor</keyword>
<reference evidence="11 12" key="1">
    <citation type="submission" date="2018-11" db="EMBL/GenBank/DDBJ databases">
        <title>Sequencing the genomes of 1000 actinobacteria strains.</title>
        <authorList>
            <person name="Klenk H.-P."/>
        </authorList>
    </citation>
    <scope>NUCLEOTIDE SEQUENCE [LARGE SCALE GENOMIC DNA]</scope>
    <source>
        <strain evidence="11 12">DSM 43634</strain>
    </source>
</reference>
<dbReference type="InterPro" id="IPR023549">
    <property type="entry name" value="Subtilisin_inhibitor"/>
</dbReference>
<feature type="domain" description="Subtilisin inhibitor" evidence="10">
    <location>
        <begin position="37"/>
        <end position="122"/>
    </location>
</feature>
<keyword evidence="4" id="KW-0964">Secreted</keyword>
<dbReference type="OrthoDB" id="4567948at2"/>
<proteinExistence type="inferred from homology"/>
<keyword evidence="9" id="KW-0732">Signal</keyword>
<dbReference type="AlphaFoldDB" id="A0A3N1GF18"/>
<evidence type="ECO:0000256" key="9">
    <source>
        <dbReference type="SAM" id="SignalP"/>
    </source>
</evidence>
<evidence type="ECO:0000256" key="7">
    <source>
        <dbReference type="ARBA" id="ARBA00023157"/>
    </source>
</evidence>
<dbReference type="RefSeq" id="WP_084556197.1">
    <property type="nucleotide sequence ID" value="NZ_RJKL01000001.1"/>
</dbReference>
<evidence type="ECO:0000256" key="8">
    <source>
        <dbReference type="RuleBase" id="RU003471"/>
    </source>
</evidence>
<dbReference type="Gene3D" id="3.30.350.10">
    <property type="entry name" value="Subtilisin inhibitor-like"/>
    <property type="match status" value="1"/>
</dbReference>
<evidence type="ECO:0000256" key="5">
    <source>
        <dbReference type="ARBA" id="ARBA00022690"/>
    </source>
</evidence>
<dbReference type="PRINTS" id="PR00294">
    <property type="entry name" value="SSBTLNINHBTR"/>
</dbReference>
<evidence type="ECO:0000313" key="12">
    <source>
        <dbReference type="Proteomes" id="UP000271683"/>
    </source>
</evidence>
<name>A0A3N1GF18_9ACTN</name>
<dbReference type="Proteomes" id="UP000271683">
    <property type="component" value="Unassembled WGS sequence"/>
</dbReference>
<protein>
    <submittedName>
        <fullName evidence="11">Subtilisin inhibitor-like</fullName>
    </submittedName>
</protein>
<feature type="signal peptide" evidence="9">
    <location>
        <begin position="1"/>
        <end position="23"/>
    </location>
</feature>
<comment type="similarity">
    <text evidence="2 8">Belongs to the protease inhibitor I16 (SSI) family.</text>
</comment>
<evidence type="ECO:0000256" key="3">
    <source>
        <dbReference type="ARBA" id="ARBA00011738"/>
    </source>
</evidence>
<keyword evidence="7" id="KW-1015">Disulfide bond</keyword>
<evidence type="ECO:0000256" key="1">
    <source>
        <dbReference type="ARBA" id="ARBA00004613"/>
    </source>
</evidence>
<sequence length="136" mass="13846">MNTLARGALSLLAACAMGTGVLAATAAPAVAAPAAASSTLALMVHDQTGAEPRMALLTCQPAGGAHPQAAGACTAVATVNGHLGVLDLNPNGACTREYQPVTASALGYWEGRPVRYSETFSNRCEMLRQTGPIFDF</sequence>
<accession>A0A3N1GF18</accession>
<evidence type="ECO:0000256" key="2">
    <source>
        <dbReference type="ARBA" id="ARBA00010472"/>
    </source>
</evidence>
<dbReference type="GO" id="GO:0004867">
    <property type="term" value="F:serine-type endopeptidase inhibitor activity"/>
    <property type="evidence" value="ECO:0007669"/>
    <property type="project" value="UniProtKB-KW"/>
</dbReference>
<dbReference type="InterPro" id="IPR000691">
    <property type="entry name" value="Prot_inh_I16_SSI"/>
</dbReference>
<comment type="caution">
    <text evidence="11">The sequence shown here is derived from an EMBL/GenBank/DDBJ whole genome shotgun (WGS) entry which is preliminary data.</text>
</comment>
<dbReference type="GO" id="GO:0005576">
    <property type="term" value="C:extracellular region"/>
    <property type="evidence" value="ECO:0007669"/>
    <property type="project" value="UniProtKB-SubCell"/>
</dbReference>
<feature type="chain" id="PRO_5017973061" evidence="9">
    <location>
        <begin position="24"/>
        <end position="136"/>
    </location>
</feature>
<dbReference type="EMBL" id="RJKL01000001">
    <property type="protein sequence ID" value="ROP28903.1"/>
    <property type="molecule type" value="Genomic_DNA"/>
</dbReference>
<dbReference type="Pfam" id="PF00720">
    <property type="entry name" value="SSI"/>
    <property type="match status" value="1"/>
</dbReference>
<dbReference type="InterPro" id="IPR036819">
    <property type="entry name" value="Subtilisin_inhibitor-like_sf"/>
</dbReference>
<comment type="subcellular location">
    <subcellularLocation>
        <location evidence="1">Secreted</location>
    </subcellularLocation>
</comment>
<evidence type="ECO:0000259" key="10">
    <source>
        <dbReference type="Pfam" id="PF00720"/>
    </source>
</evidence>
<dbReference type="SUPFAM" id="SSF55399">
    <property type="entry name" value="Subtilisin inhibitor"/>
    <property type="match status" value="1"/>
</dbReference>
<organism evidence="11 12">
    <name type="scientific">Couchioplanes caeruleus</name>
    <dbReference type="NCBI Taxonomy" id="56438"/>
    <lineage>
        <taxon>Bacteria</taxon>
        <taxon>Bacillati</taxon>
        <taxon>Actinomycetota</taxon>
        <taxon>Actinomycetes</taxon>
        <taxon>Micromonosporales</taxon>
        <taxon>Micromonosporaceae</taxon>
        <taxon>Couchioplanes</taxon>
    </lineage>
</organism>
<evidence type="ECO:0000256" key="4">
    <source>
        <dbReference type="ARBA" id="ARBA00022525"/>
    </source>
</evidence>
<evidence type="ECO:0000313" key="11">
    <source>
        <dbReference type="EMBL" id="ROP28903.1"/>
    </source>
</evidence>
<comment type="subunit">
    <text evidence="3">Homodimer.</text>
</comment>
<keyword evidence="6 8" id="KW-0722">Serine protease inhibitor</keyword>
<evidence type="ECO:0000256" key="6">
    <source>
        <dbReference type="ARBA" id="ARBA00022900"/>
    </source>
</evidence>
<gene>
    <name evidence="11" type="ORF">EDD30_1682</name>
</gene>